<proteinExistence type="predicted"/>
<evidence type="ECO:0000256" key="1">
    <source>
        <dbReference type="SAM" id="MobiDB-lite"/>
    </source>
</evidence>
<evidence type="ECO:0000313" key="3">
    <source>
        <dbReference type="Proteomes" id="UP000182589"/>
    </source>
</evidence>
<dbReference type="EMBL" id="FNOJ01000003">
    <property type="protein sequence ID" value="SDW21720.1"/>
    <property type="molecule type" value="Genomic_DNA"/>
</dbReference>
<dbReference type="Proteomes" id="UP000182589">
    <property type="component" value="Unassembled WGS sequence"/>
</dbReference>
<sequence>MRLQSIIKFGGLAFDIANDEKVQQLAGMVHSGAKRRGLLQPWTPPAQGHPHTPYPPAHWPTSSQPIPFAPSHGAPSPASHSAKAEPAKAEPAPEEAKPSGMDGWNLEKWVNMDNAKKVIGWMGTLNQMLNKP</sequence>
<dbReference type="STRING" id="89784.SAMN04489725_103103"/>
<feature type="compositionally biased region" description="Low complexity" evidence="1">
    <location>
        <begin position="69"/>
        <end position="81"/>
    </location>
</feature>
<reference evidence="3" key="1">
    <citation type="submission" date="2016-10" db="EMBL/GenBank/DDBJ databases">
        <authorList>
            <person name="Varghese N."/>
        </authorList>
    </citation>
    <scope>NUCLEOTIDE SEQUENCE [LARGE SCALE GENOMIC DNA]</scope>
    <source>
        <strain evidence="3">DSM 12489</strain>
    </source>
</reference>
<protein>
    <submittedName>
        <fullName evidence="2">Uncharacterized protein</fullName>
    </submittedName>
</protein>
<keyword evidence="3" id="KW-1185">Reference proteome</keyword>
<accession>A0A1H2RRE2</accession>
<dbReference type="RefSeq" id="WP_074691828.1">
    <property type="nucleotide sequence ID" value="NZ_FNOJ01000003.1"/>
</dbReference>
<gene>
    <name evidence="2" type="ORF">SAMN04489725_103103</name>
</gene>
<dbReference type="AlphaFoldDB" id="A0A1H2RRE2"/>
<evidence type="ECO:0000313" key="2">
    <source>
        <dbReference type="EMBL" id="SDW21720.1"/>
    </source>
</evidence>
<organism evidence="2 3">
    <name type="scientific">Alicyclobacillus hesperidum</name>
    <dbReference type="NCBI Taxonomy" id="89784"/>
    <lineage>
        <taxon>Bacteria</taxon>
        <taxon>Bacillati</taxon>
        <taxon>Bacillota</taxon>
        <taxon>Bacilli</taxon>
        <taxon>Bacillales</taxon>
        <taxon>Alicyclobacillaceae</taxon>
        <taxon>Alicyclobacillus</taxon>
    </lineage>
</organism>
<name>A0A1H2RRE2_9BACL</name>
<feature type="region of interest" description="Disordered" evidence="1">
    <location>
        <begin position="38"/>
        <end position="104"/>
    </location>
</feature>